<dbReference type="PANTHER" id="PTHR33221:SF5">
    <property type="entry name" value="HTH-TYPE TRANSCRIPTIONAL REGULATOR ISCR"/>
    <property type="match status" value="1"/>
</dbReference>
<gene>
    <name evidence="2" type="ORF">FHQ18_03275</name>
</gene>
<evidence type="ECO:0000313" key="3">
    <source>
        <dbReference type="Proteomes" id="UP000322876"/>
    </source>
</evidence>
<dbReference type="Proteomes" id="UP000322876">
    <property type="component" value="Unassembled WGS sequence"/>
</dbReference>
<dbReference type="AlphaFoldDB" id="A0A5A8F616"/>
<dbReference type="InterPro" id="IPR036388">
    <property type="entry name" value="WH-like_DNA-bd_sf"/>
</dbReference>
<protein>
    <submittedName>
        <fullName evidence="2">Rrf2 family transcriptional regulator</fullName>
    </submittedName>
</protein>
<name>A0A5A8F616_9BACT</name>
<dbReference type="InterPro" id="IPR036390">
    <property type="entry name" value="WH_DNA-bd_sf"/>
</dbReference>
<dbReference type="InterPro" id="IPR030489">
    <property type="entry name" value="TR_Rrf2-type_CS"/>
</dbReference>
<dbReference type="RefSeq" id="WP_149265743.1">
    <property type="nucleotide sequence ID" value="NZ_VFJB01000003.1"/>
</dbReference>
<sequence length="142" mass="16202">MKVTTRSRYAIRALYALAIAGGDKIPVSLKKVSEMESISMKYLERIFSQLLKAGIVDSVRGIYGGYIFSKPLKEITLKDVVNIMDGPIKPVDCIDEDACEHAKSCSINWIWFELKNLIDNFLEKITFDDLVYKNFTLKKEDL</sequence>
<dbReference type="NCBIfam" id="TIGR00738">
    <property type="entry name" value="rrf2_super"/>
    <property type="match status" value="1"/>
</dbReference>
<comment type="caution">
    <text evidence="2">The sequence shown here is derived from an EMBL/GenBank/DDBJ whole genome shotgun (WGS) entry which is preliminary data.</text>
</comment>
<accession>A0A5A8F616</accession>
<dbReference type="Gene3D" id="1.10.10.10">
    <property type="entry name" value="Winged helix-like DNA-binding domain superfamily/Winged helix DNA-binding domain"/>
    <property type="match status" value="1"/>
</dbReference>
<evidence type="ECO:0000256" key="1">
    <source>
        <dbReference type="ARBA" id="ARBA00023125"/>
    </source>
</evidence>
<proteinExistence type="predicted"/>
<reference evidence="2 3" key="1">
    <citation type="submission" date="2019-06" db="EMBL/GenBank/DDBJ databases">
        <title>Genomic insights into carbon and energy metabolism of Deferribacter autotrophicus revealed new metabolic traits in the phylum Deferribacteres.</title>
        <authorList>
            <person name="Slobodkin A.I."/>
            <person name="Slobodkina G.B."/>
            <person name="Allioux M."/>
            <person name="Alain K."/>
            <person name="Jebbar M."/>
            <person name="Shadrin V."/>
            <person name="Kublanov I.V."/>
            <person name="Toshchakov S.V."/>
            <person name="Bonch-Osmolovskaya E.A."/>
        </authorList>
    </citation>
    <scope>NUCLEOTIDE SEQUENCE [LARGE SCALE GENOMIC DNA]</scope>
    <source>
        <strain evidence="2 3">SL50</strain>
    </source>
</reference>
<dbReference type="Pfam" id="PF02082">
    <property type="entry name" value="Rrf2"/>
    <property type="match status" value="1"/>
</dbReference>
<dbReference type="InterPro" id="IPR000944">
    <property type="entry name" value="Tscrpt_reg_Rrf2"/>
</dbReference>
<keyword evidence="3" id="KW-1185">Reference proteome</keyword>
<dbReference type="OrthoDB" id="9808360at2"/>
<dbReference type="SUPFAM" id="SSF46785">
    <property type="entry name" value="Winged helix' DNA-binding domain"/>
    <property type="match status" value="1"/>
</dbReference>
<dbReference type="PROSITE" id="PS51197">
    <property type="entry name" value="HTH_RRF2_2"/>
    <property type="match status" value="1"/>
</dbReference>
<dbReference type="GO" id="GO:0003677">
    <property type="term" value="F:DNA binding"/>
    <property type="evidence" value="ECO:0007669"/>
    <property type="project" value="UniProtKB-KW"/>
</dbReference>
<dbReference type="GO" id="GO:0005829">
    <property type="term" value="C:cytosol"/>
    <property type="evidence" value="ECO:0007669"/>
    <property type="project" value="TreeGrafter"/>
</dbReference>
<dbReference type="PANTHER" id="PTHR33221">
    <property type="entry name" value="WINGED HELIX-TURN-HELIX TRANSCRIPTIONAL REGULATOR, RRF2 FAMILY"/>
    <property type="match status" value="1"/>
</dbReference>
<evidence type="ECO:0000313" key="2">
    <source>
        <dbReference type="EMBL" id="KAA0258985.1"/>
    </source>
</evidence>
<organism evidence="2 3">
    <name type="scientific">Deferribacter autotrophicus</name>
    <dbReference type="NCBI Taxonomy" id="500465"/>
    <lineage>
        <taxon>Bacteria</taxon>
        <taxon>Pseudomonadati</taxon>
        <taxon>Deferribacterota</taxon>
        <taxon>Deferribacteres</taxon>
        <taxon>Deferribacterales</taxon>
        <taxon>Deferribacteraceae</taxon>
        <taxon>Deferribacter</taxon>
    </lineage>
</organism>
<dbReference type="GO" id="GO:0003700">
    <property type="term" value="F:DNA-binding transcription factor activity"/>
    <property type="evidence" value="ECO:0007669"/>
    <property type="project" value="TreeGrafter"/>
</dbReference>
<dbReference type="PROSITE" id="PS01332">
    <property type="entry name" value="HTH_RRF2_1"/>
    <property type="match status" value="1"/>
</dbReference>
<dbReference type="EMBL" id="VFJB01000003">
    <property type="protein sequence ID" value="KAA0258985.1"/>
    <property type="molecule type" value="Genomic_DNA"/>
</dbReference>
<keyword evidence="1" id="KW-0238">DNA-binding</keyword>